<evidence type="ECO:0000313" key="2">
    <source>
        <dbReference type="EMBL" id="EFA85433.1"/>
    </source>
</evidence>
<reference evidence="2 3" key="1">
    <citation type="journal article" date="2011" name="Genome Res.">
        <title>Phylogeny-wide analysis of social amoeba genomes highlights ancient origins for complex intercellular communication.</title>
        <authorList>
            <person name="Heidel A.J."/>
            <person name="Lawal H.M."/>
            <person name="Felder M."/>
            <person name="Schilde C."/>
            <person name="Helps N.R."/>
            <person name="Tunggal B."/>
            <person name="Rivero F."/>
            <person name="John U."/>
            <person name="Schleicher M."/>
            <person name="Eichinger L."/>
            <person name="Platzer M."/>
            <person name="Noegel A.A."/>
            <person name="Schaap P."/>
            <person name="Gloeckner G."/>
        </authorList>
    </citation>
    <scope>NUCLEOTIDE SEQUENCE [LARGE SCALE GENOMIC DNA]</scope>
    <source>
        <strain evidence="3">ATCC 26659 / Pp 5 / PN500</strain>
    </source>
</reference>
<keyword evidence="1" id="KW-0472">Membrane</keyword>
<keyword evidence="1" id="KW-1133">Transmembrane helix</keyword>
<name>D3AZQ4_HETP5</name>
<keyword evidence="3" id="KW-1185">Reference proteome</keyword>
<protein>
    <submittedName>
        <fullName evidence="2">Uncharacterized protein</fullName>
    </submittedName>
</protein>
<dbReference type="RefSeq" id="XP_020437542.1">
    <property type="nucleotide sequence ID" value="XM_020573425.1"/>
</dbReference>
<keyword evidence="1" id="KW-0812">Transmembrane</keyword>
<evidence type="ECO:0000313" key="3">
    <source>
        <dbReference type="Proteomes" id="UP000001396"/>
    </source>
</evidence>
<proteinExistence type="predicted"/>
<accession>D3AZQ4</accession>
<feature type="transmembrane region" description="Helical" evidence="1">
    <location>
        <begin position="64"/>
        <end position="84"/>
    </location>
</feature>
<sequence length="97" mass="11167">MIEVLHGNSDGGSIELEHVSLSVQIAVKIWSSFIRSKFLPKQFLLKNDKLMGLYVRCVASVKHVLYQLMILLHSLIYNQIIIYFSSVITIKFRNDTL</sequence>
<dbReference type="InParanoid" id="D3AZQ4"/>
<gene>
    <name evidence="2" type="ORF">PPL_02438</name>
</gene>
<dbReference type="Proteomes" id="UP000001396">
    <property type="component" value="Unassembled WGS sequence"/>
</dbReference>
<dbReference type="GeneID" id="31357963"/>
<dbReference type="EMBL" id="ADBJ01000008">
    <property type="protein sequence ID" value="EFA85433.1"/>
    <property type="molecule type" value="Genomic_DNA"/>
</dbReference>
<organism evidence="2 3">
    <name type="scientific">Heterostelium pallidum (strain ATCC 26659 / Pp 5 / PN500)</name>
    <name type="common">Cellular slime mold</name>
    <name type="synonym">Polysphondylium pallidum</name>
    <dbReference type="NCBI Taxonomy" id="670386"/>
    <lineage>
        <taxon>Eukaryota</taxon>
        <taxon>Amoebozoa</taxon>
        <taxon>Evosea</taxon>
        <taxon>Eumycetozoa</taxon>
        <taxon>Dictyostelia</taxon>
        <taxon>Acytosteliales</taxon>
        <taxon>Acytosteliaceae</taxon>
        <taxon>Heterostelium</taxon>
    </lineage>
</organism>
<evidence type="ECO:0000256" key="1">
    <source>
        <dbReference type="SAM" id="Phobius"/>
    </source>
</evidence>
<dbReference type="AlphaFoldDB" id="D3AZQ4"/>
<comment type="caution">
    <text evidence="2">The sequence shown here is derived from an EMBL/GenBank/DDBJ whole genome shotgun (WGS) entry which is preliminary data.</text>
</comment>